<reference evidence="3 4" key="1">
    <citation type="submission" date="2016-04" db="EMBL/GenBank/DDBJ databases">
        <title>Deep-sea bacteria in the southern Pacific.</title>
        <authorList>
            <person name="Tang K."/>
        </authorList>
    </citation>
    <scope>NUCLEOTIDE SEQUENCE [LARGE SCALE GENOMIC DNA]</scope>
    <source>
        <strain evidence="3 4">JLT2014</strain>
        <plasmid evidence="4">ppaby4</plasmid>
    </source>
</reference>
<dbReference type="AlphaFoldDB" id="A0A1P8V127"/>
<protein>
    <submittedName>
        <fullName evidence="3">Flavin reductase</fullName>
        <ecNumber evidence="3">1.5.1.-</ecNumber>
    </submittedName>
</protein>
<dbReference type="EC" id="1.5.1.-" evidence="3"/>
<dbReference type="SMART" id="SM00903">
    <property type="entry name" value="Flavin_Reduct"/>
    <property type="match status" value="1"/>
</dbReference>
<dbReference type="Proteomes" id="UP000187059">
    <property type="component" value="Plasmid pPABY4"/>
</dbReference>
<evidence type="ECO:0000256" key="1">
    <source>
        <dbReference type="ARBA" id="ARBA00023002"/>
    </source>
</evidence>
<dbReference type="EMBL" id="CP015095">
    <property type="protein sequence ID" value="APZ55316.1"/>
    <property type="molecule type" value="Genomic_DNA"/>
</dbReference>
<dbReference type="PANTHER" id="PTHR30466">
    <property type="entry name" value="FLAVIN REDUCTASE"/>
    <property type="match status" value="1"/>
</dbReference>
<dbReference type="InterPro" id="IPR012349">
    <property type="entry name" value="Split_barrel_FMN-bd"/>
</dbReference>
<dbReference type="Gene3D" id="2.30.110.10">
    <property type="entry name" value="Electron Transport, Fmn-binding Protein, Chain A"/>
    <property type="match status" value="1"/>
</dbReference>
<dbReference type="OrthoDB" id="7340984at2"/>
<keyword evidence="1 3" id="KW-0560">Oxidoreductase</keyword>
<dbReference type="InterPro" id="IPR002563">
    <property type="entry name" value="Flavin_Rdtase-like_dom"/>
</dbReference>
<keyword evidence="4" id="KW-1185">Reference proteome</keyword>
<dbReference type="PANTHER" id="PTHR30466:SF1">
    <property type="entry name" value="FMN REDUCTASE (NADH) RUTF"/>
    <property type="match status" value="1"/>
</dbReference>
<name>A0A1P8V127_9RHOB</name>
<dbReference type="RefSeq" id="WP_076706248.1">
    <property type="nucleotide sequence ID" value="NZ_CP015095.1"/>
</dbReference>
<evidence type="ECO:0000259" key="2">
    <source>
        <dbReference type="SMART" id="SM00903"/>
    </source>
</evidence>
<dbReference type="KEGG" id="paby:Ga0080574_TMP5034"/>
<feature type="domain" description="Flavin reductase like" evidence="2">
    <location>
        <begin position="33"/>
        <end position="178"/>
    </location>
</feature>
<sequence>MTSTISTISASVDLRLDRDFRSDIERRDFRDAMASLAANACVVTARGGKERLGRTVTAAMSLSVEPPAILVSIDAASPLAALIRREQGFSFAMLSETQQAVADAFAGKLPPEERFDAGSWGAWQSGQPRLDEAVAIMDCAVIGEIGLAGHILFAGGVRDIALDYSRSPLVWHHRRYNSVYPL</sequence>
<geneLocation type="plasmid" evidence="4">
    <name>ppaby4</name>
</geneLocation>
<accession>A0A1P8V127</accession>
<dbReference type="SUPFAM" id="SSF50475">
    <property type="entry name" value="FMN-binding split barrel"/>
    <property type="match status" value="1"/>
</dbReference>
<evidence type="ECO:0000313" key="3">
    <source>
        <dbReference type="EMBL" id="APZ55316.1"/>
    </source>
</evidence>
<dbReference type="GO" id="GO:0010181">
    <property type="term" value="F:FMN binding"/>
    <property type="evidence" value="ECO:0007669"/>
    <property type="project" value="InterPro"/>
</dbReference>
<organism evidence="3 4">
    <name type="scientific">Salipiger abyssi</name>
    <dbReference type="NCBI Taxonomy" id="1250539"/>
    <lineage>
        <taxon>Bacteria</taxon>
        <taxon>Pseudomonadati</taxon>
        <taxon>Pseudomonadota</taxon>
        <taxon>Alphaproteobacteria</taxon>
        <taxon>Rhodobacterales</taxon>
        <taxon>Roseobacteraceae</taxon>
        <taxon>Salipiger</taxon>
    </lineage>
</organism>
<dbReference type="GO" id="GO:0042602">
    <property type="term" value="F:riboflavin reductase (NADPH) activity"/>
    <property type="evidence" value="ECO:0007669"/>
    <property type="project" value="TreeGrafter"/>
</dbReference>
<proteinExistence type="predicted"/>
<gene>
    <name evidence="3" type="ORF">Ga0080574_TMP5034</name>
</gene>
<dbReference type="Pfam" id="PF01613">
    <property type="entry name" value="Flavin_Reduct"/>
    <property type="match status" value="1"/>
</dbReference>
<evidence type="ECO:0000313" key="4">
    <source>
        <dbReference type="Proteomes" id="UP000187059"/>
    </source>
</evidence>
<dbReference type="InterPro" id="IPR050268">
    <property type="entry name" value="NADH-dep_flavin_reductase"/>
</dbReference>
<keyword evidence="3" id="KW-0614">Plasmid</keyword>